<organism evidence="2 3">
    <name type="scientific">Chryseobacterium formosense</name>
    <dbReference type="NCBI Taxonomy" id="236814"/>
    <lineage>
        <taxon>Bacteria</taxon>
        <taxon>Pseudomonadati</taxon>
        <taxon>Bacteroidota</taxon>
        <taxon>Flavobacteriia</taxon>
        <taxon>Flavobacteriales</taxon>
        <taxon>Weeksellaceae</taxon>
        <taxon>Chryseobacterium group</taxon>
        <taxon>Chryseobacterium</taxon>
    </lineage>
</organism>
<accession>A0A085Z0U4</accession>
<name>A0A085Z0U4_9FLAO</name>
<sequence>METITLEDLKFINELSKRKYPGKKLTSNTNELERIKFNSIKVKLRNIALYFANKYESFYGPFSTNVSPEANPITLGETLHNVWSTLFKGSSNKQYAAQISFVIEKGSPYLNVGFYFGRSSTRSKKHNEKKVLENELKKLGLELSYTLQNNLEFRNQYNSLFEIGFNAYSNGEVLPDKWINSIKYNPDNSQITVKVFTNEFGVIENSILDFYVSQIIFLMNAITSTNSEKKIKPLTPEQSAKKAERNAQIGLKGELFILKYETERLNKLGLLKKGYPRHLALESAHYGFDILSLDDNGNDQFIEVKTTTRKKEDPLSKQFYITNNEYNVLSNNRDKYKIKRVYNIENIADVDDLNIDLMERIPNGYIVLYK</sequence>
<evidence type="ECO:0000313" key="2">
    <source>
        <dbReference type="EMBL" id="KFE98057.1"/>
    </source>
</evidence>
<comment type="caution">
    <text evidence="2">The sequence shown here is derived from an EMBL/GenBank/DDBJ whole genome shotgun (WGS) entry which is preliminary data.</text>
</comment>
<dbReference type="OrthoDB" id="9781481at2"/>
<reference evidence="2 3" key="1">
    <citation type="submission" date="2014-07" db="EMBL/GenBank/DDBJ databases">
        <title>Genome of Chryseobacterium formosense LMG 24722.</title>
        <authorList>
            <person name="Pipes S.E."/>
            <person name="Stropko S.J."/>
            <person name="Newman J.D."/>
        </authorList>
    </citation>
    <scope>NUCLEOTIDE SEQUENCE [LARGE SCALE GENOMIC DNA]</scope>
    <source>
        <strain evidence="2 3">LMG 24722</strain>
    </source>
</reference>
<dbReference type="InterPro" id="IPR024975">
    <property type="entry name" value="NOV_C"/>
</dbReference>
<evidence type="ECO:0000313" key="3">
    <source>
        <dbReference type="Proteomes" id="UP000028713"/>
    </source>
</evidence>
<protein>
    <recommendedName>
        <fullName evidence="1">Protein NO VEIN C-terminal domain-containing protein</fullName>
    </recommendedName>
</protein>
<dbReference type="AlphaFoldDB" id="A0A085Z0U4"/>
<dbReference type="eggNOG" id="COG3440">
    <property type="taxonomic scope" value="Bacteria"/>
</dbReference>
<keyword evidence="3" id="KW-1185">Reference proteome</keyword>
<proteinExistence type="predicted"/>
<feature type="domain" description="Protein NO VEIN C-terminal" evidence="1">
    <location>
        <begin position="253"/>
        <end position="346"/>
    </location>
</feature>
<evidence type="ECO:0000259" key="1">
    <source>
        <dbReference type="Pfam" id="PF13020"/>
    </source>
</evidence>
<dbReference type="Proteomes" id="UP000028713">
    <property type="component" value="Unassembled WGS sequence"/>
</dbReference>
<gene>
    <name evidence="2" type="ORF">IX39_16810</name>
</gene>
<dbReference type="RefSeq" id="WP_034678520.1">
    <property type="nucleotide sequence ID" value="NZ_FPAP01000003.1"/>
</dbReference>
<dbReference type="Pfam" id="PF13020">
    <property type="entry name" value="NOV_C"/>
    <property type="match status" value="1"/>
</dbReference>
<dbReference type="EMBL" id="JPRP01000003">
    <property type="protein sequence ID" value="KFE98057.1"/>
    <property type="molecule type" value="Genomic_DNA"/>
</dbReference>